<evidence type="ECO:0000313" key="2">
    <source>
        <dbReference type="Proteomes" id="UP001652640"/>
    </source>
</evidence>
<gene>
    <name evidence="3" type="primary">LOC139036456</name>
</gene>
<feature type="region of interest" description="Disordered" evidence="1">
    <location>
        <begin position="1"/>
        <end position="116"/>
    </location>
</feature>
<dbReference type="Proteomes" id="UP001652640">
    <property type="component" value="Chromosome 9"/>
</dbReference>
<dbReference type="GeneID" id="139036456"/>
<evidence type="ECO:0000313" key="3">
    <source>
        <dbReference type="RefSeq" id="XP_070327924.1"/>
    </source>
</evidence>
<feature type="compositionally biased region" description="Basic and acidic residues" evidence="1">
    <location>
        <begin position="65"/>
        <end position="76"/>
    </location>
</feature>
<keyword evidence="2" id="KW-1185">Reference proteome</keyword>
<sequence>MAGPSGKYPRQPSRLTAVAFPGEPGGQRRLVPWGPGSSTEGDSEAAPGAQGRRERALGGAPPARVDARDSGGEARSRRGGPSRGRTAALRGGREPRRWGLPRGRGALSVGSRGGRVCTRGRLPWGPFPPRQGALPAPCHCLRGPSAATRGGGAPVPNPDCLVPVGAPSARHCAPSAEGCLRAQNQPRSSLPAPRSSYGDPSQQPANAPRTLASSLARKTRENAPIPAQLPSPARLVPAFPVSLPPPHLRHPVISCRRPSAKAPHTHPQPDPQRLGPPPRRDPHLPPGQAAESRAAGGAAGELTRSPEPCPGRLPALARSFRPRAAAAGAATEASSARPPASAPPLGSSPEAGPELAGRGWARSGLDLDGTRAAGKGLLSPSTTTFEQLEIEGR</sequence>
<feature type="compositionally biased region" description="Pro residues" evidence="1">
    <location>
        <begin position="266"/>
        <end position="277"/>
    </location>
</feature>
<feature type="compositionally biased region" description="Low complexity" evidence="1">
    <location>
        <begin position="286"/>
        <end position="296"/>
    </location>
</feature>
<accession>A0ABM4IJD7</accession>
<reference evidence="3" key="2">
    <citation type="submission" date="2025-08" db="UniProtKB">
        <authorList>
            <consortium name="RefSeq"/>
        </authorList>
    </citation>
    <scope>IDENTIFICATION</scope>
    <source>
        <tissue evidence="3">Tongue muscle</tissue>
    </source>
</reference>
<dbReference type="RefSeq" id="XP_070327924.1">
    <property type="nucleotide sequence ID" value="XM_070471823.1"/>
</dbReference>
<protein>
    <submittedName>
        <fullName evidence="3">Proline-rich protein 2-like</fullName>
    </submittedName>
</protein>
<proteinExistence type="predicted"/>
<organism evidence="2 3">
    <name type="scientific">Odocoileus virginianus</name>
    <name type="common">White-tailed deer</name>
    <dbReference type="NCBI Taxonomy" id="9874"/>
    <lineage>
        <taxon>Eukaryota</taxon>
        <taxon>Metazoa</taxon>
        <taxon>Chordata</taxon>
        <taxon>Craniata</taxon>
        <taxon>Vertebrata</taxon>
        <taxon>Euteleostomi</taxon>
        <taxon>Mammalia</taxon>
        <taxon>Eutheria</taxon>
        <taxon>Laurasiatheria</taxon>
        <taxon>Artiodactyla</taxon>
        <taxon>Ruminantia</taxon>
        <taxon>Pecora</taxon>
        <taxon>Cervidae</taxon>
        <taxon>Odocoileinae</taxon>
        <taxon>Odocoileus</taxon>
    </lineage>
</organism>
<name>A0ABM4IJD7_ODOVR</name>
<reference evidence="2" key="1">
    <citation type="journal article" date="2022" name="J. Hered.">
        <title>A De Novo Chromosome-Level Genome Assembly of the White-Tailed Deer, Odocoileus Virginianus.</title>
        <authorList>
            <person name="London E.W."/>
            <person name="Roca A.L."/>
            <person name="Novakofski J.E."/>
            <person name="Mateus-Pinilla N.E."/>
        </authorList>
    </citation>
    <scope>NUCLEOTIDE SEQUENCE [LARGE SCALE GENOMIC DNA]</scope>
</reference>
<feature type="region of interest" description="Disordered" evidence="1">
    <location>
        <begin position="164"/>
        <end position="393"/>
    </location>
</feature>
<feature type="compositionally biased region" description="Low complexity" evidence="1">
    <location>
        <begin position="312"/>
        <end position="354"/>
    </location>
</feature>
<evidence type="ECO:0000256" key="1">
    <source>
        <dbReference type="SAM" id="MobiDB-lite"/>
    </source>
</evidence>